<evidence type="ECO:0000313" key="2">
    <source>
        <dbReference type="EMBL" id="MBC5615596.1"/>
    </source>
</evidence>
<evidence type="ECO:0008006" key="4">
    <source>
        <dbReference type="Google" id="ProtNLM"/>
    </source>
</evidence>
<dbReference type="RefSeq" id="WP_118656488.1">
    <property type="nucleotide sequence ID" value="NZ_JACOOK010000001.1"/>
</dbReference>
<proteinExistence type="predicted"/>
<feature type="chain" id="PRO_5046146915" description="Glycosyl hydrolase-like 10 domain-containing protein" evidence="1">
    <location>
        <begin position="20"/>
        <end position="781"/>
    </location>
</feature>
<dbReference type="InterPro" id="IPR017853">
    <property type="entry name" value="GH"/>
</dbReference>
<gene>
    <name evidence="2" type="ORF">H8S08_01000</name>
</gene>
<protein>
    <recommendedName>
        <fullName evidence="4">Glycosyl hydrolase-like 10 domain-containing protein</fullName>
    </recommendedName>
</protein>
<organism evidence="2 3">
    <name type="scientific">Alistipes hominis</name>
    <dbReference type="NCBI Taxonomy" id="2763015"/>
    <lineage>
        <taxon>Bacteria</taxon>
        <taxon>Pseudomonadati</taxon>
        <taxon>Bacteroidota</taxon>
        <taxon>Bacteroidia</taxon>
        <taxon>Bacteroidales</taxon>
        <taxon>Rikenellaceae</taxon>
        <taxon>Alistipes</taxon>
    </lineage>
</organism>
<sequence>MTRKLIVSLLLLFGSAAAALPASTAAPLPDENGTAPAVESPWFPGRQYAFVWRNWTLVPARKLAEVLETPVENVRALAESMGLPPQRAIEPEWNSPQGYITVLRRNWHLLPYDQLLTLLGITREELAWRLIEDDYLFVKLGYRKPYCPPLHYEKPSEQAERQAARIAAQVRDIRPATAVAETPRFAFIDEFSRSHKPARKRQEPATADTGGQGFALRIIYPYCATFGDPLTDPELSSYPEGLLQRLSEAGVNGIWMHSVLRTLVPPDGIFPGADDAGLRIEGLKRLVERAAKYGIGIYLYVNEPRAMNLSFFESDPQRKALMGSAEGDQRALCTSVPEVLDWTSRSLESVFRQVPGLSGVFTITASENLTNCASRGGQGQCERCRNRSYADLIVEVNTAIEKGVRSGSPDAKVLVWDWGWNDSYAEEIIGRLPKSCWLMSVSEWALPIERGGIRSAVGEYALSAVGPGPRALAHWRYAKQAGLKTVAKIQVNASWEMAVVPAVPVLELVAQHAENLTSEATDGVMLSWSLGGYPSTNLELFQSFRPGQQQETCLRQLAEKHYGKQAAPLVCRAWHLFSEAFKEFPYNGGTLYSGPQHMGPANPLYTEPTGWPASMVGIPYDALDNWRSVYPTETFVAQMQKVADGFAAGCELLQKAVAVSKGKYRKQLTDDLGRARTVGIHCASSANQARFTEARNRLLTSTDRDERRRYIDTMRRAAEAEAELTADLLPIVRNDPTIGYESSNHYFYVPQDLLEKQLNIRYVLDWLDRQAEPRNSETFQQ</sequence>
<evidence type="ECO:0000313" key="3">
    <source>
        <dbReference type="Proteomes" id="UP000636891"/>
    </source>
</evidence>
<dbReference type="SUPFAM" id="SSF51445">
    <property type="entry name" value="(Trans)glycosidases"/>
    <property type="match status" value="1"/>
</dbReference>
<keyword evidence="1" id="KW-0732">Signal</keyword>
<reference evidence="2 3" key="1">
    <citation type="submission" date="2020-08" db="EMBL/GenBank/DDBJ databases">
        <title>Genome public.</title>
        <authorList>
            <person name="Liu C."/>
            <person name="Sun Q."/>
        </authorList>
    </citation>
    <scope>NUCLEOTIDE SEQUENCE [LARGE SCALE GENOMIC DNA]</scope>
    <source>
        <strain evidence="2 3">New-7</strain>
    </source>
</reference>
<dbReference type="Proteomes" id="UP000636891">
    <property type="component" value="Unassembled WGS sequence"/>
</dbReference>
<accession>A0ABR7CIV7</accession>
<keyword evidence="3" id="KW-1185">Reference proteome</keyword>
<comment type="caution">
    <text evidence="2">The sequence shown here is derived from an EMBL/GenBank/DDBJ whole genome shotgun (WGS) entry which is preliminary data.</text>
</comment>
<feature type="signal peptide" evidence="1">
    <location>
        <begin position="1"/>
        <end position="19"/>
    </location>
</feature>
<dbReference type="EMBL" id="JACOOK010000001">
    <property type="protein sequence ID" value="MBC5615596.1"/>
    <property type="molecule type" value="Genomic_DNA"/>
</dbReference>
<name>A0ABR7CIV7_9BACT</name>
<evidence type="ECO:0000256" key="1">
    <source>
        <dbReference type="SAM" id="SignalP"/>
    </source>
</evidence>